<accession>A0A0W0TK14</accession>
<evidence type="ECO:0000256" key="5">
    <source>
        <dbReference type="ARBA" id="ARBA00023244"/>
    </source>
</evidence>
<dbReference type="PANTHER" id="PTHR11108:SF1">
    <property type="entry name" value="FERROCHELATASE, MITOCHONDRIAL"/>
    <property type="match status" value="1"/>
</dbReference>
<comment type="function">
    <text evidence="7">Catalyzes the ferrous insertion into protoporphyrin IX.</text>
</comment>
<evidence type="ECO:0000256" key="6">
    <source>
        <dbReference type="ARBA" id="ARBA00024536"/>
    </source>
</evidence>
<keyword evidence="4 7" id="KW-0456">Lyase</keyword>
<dbReference type="PANTHER" id="PTHR11108">
    <property type="entry name" value="FERROCHELATASE"/>
    <property type="match status" value="1"/>
</dbReference>
<dbReference type="InterPro" id="IPR033644">
    <property type="entry name" value="Ferrochelatase_C"/>
</dbReference>
<sequence>MLYYVNFLSALFKMKNGLLLINLGTPEAPDTVAVRKYLREFLADKRVIDLPAPLRYLLLYSIILPFRPKQSAHAYQAIWSEEGSPLLIHSRRLQTKLQTALGSSWQVSLGMRYGNPSLISALEELRHCTRLTILPLYPQYSSAATGSSIERVLHLLASQPVFPTLTIIRDFHDYPGFINAQATLIKPYVADHDYVLFSYHGVPERHLLNTGCNKVCEQSCPPINESNQACYKAQCYATTNSLVKALSLSTGKYGVAFQSRLGKTPWIKPYLDEVLPKLATQGIKRLAVSCPSFVADCLETLEEVGIRAQEQWQQLGGEKLTLIPCVNDSELWITALVNLITSPENSNN</sequence>
<dbReference type="Proteomes" id="UP000251942">
    <property type="component" value="Unassembled WGS sequence"/>
</dbReference>
<dbReference type="Gene3D" id="3.40.50.1400">
    <property type="match status" value="2"/>
</dbReference>
<reference evidence="9 11" key="1">
    <citation type="submission" date="2015-11" db="EMBL/GenBank/DDBJ databases">
        <title>Genomic analysis of 38 Legionella species identifies large and diverse effector repertoires.</title>
        <authorList>
            <person name="Burstein D."/>
            <person name="Amaro F."/>
            <person name="Zusman T."/>
            <person name="Lifshitz Z."/>
            <person name="Cohen O."/>
            <person name="Gilbert J.A."/>
            <person name="Pupko T."/>
            <person name="Shuman H.A."/>
            <person name="Segal G."/>
        </authorList>
    </citation>
    <scope>NUCLEOTIDE SEQUENCE [LARGE SCALE GENOMIC DNA]</scope>
    <source>
        <strain evidence="9 11">WO-44C</strain>
    </source>
</reference>
<protein>
    <recommendedName>
        <fullName evidence="7">Ferrochelatase</fullName>
        <ecNumber evidence="7">4.98.1.1</ecNumber>
    </recommendedName>
    <alternativeName>
        <fullName evidence="7">Heme synthase</fullName>
    </alternativeName>
    <alternativeName>
        <fullName evidence="7">Protoheme ferro-lyase</fullName>
    </alternativeName>
</protein>
<comment type="similarity">
    <text evidence="1 7 8">Belongs to the ferrochelatase family.</text>
</comment>
<dbReference type="SUPFAM" id="SSF53800">
    <property type="entry name" value="Chelatase"/>
    <property type="match status" value="1"/>
</dbReference>
<comment type="catalytic activity">
    <reaction evidence="7">
        <text>heme b + 2 H(+) = protoporphyrin IX + Fe(2+)</text>
        <dbReference type="Rhea" id="RHEA:22584"/>
        <dbReference type="ChEBI" id="CHEBI:15378"/>
        <dbReference type="ChEBI" id="CHEBI:29033"/>
        <dbReference type="ChEBI" id="CHEBI:57306"/>
        <dbReference type="ChEBI" id="CHEBI:60344"/>
        <dbReference type="EC" id="4.98.1.1"/>
    </reaction>
</comment>
<feature type="binding site" evidence="7">
    <location>
        <position position="299"/>
    </location>
    <ligand>
        <name>Fe(2+)</name>
        <dbReference type="ChEBI" id="CHEBI:29033"/>
    </ligand>
</feature>
<evidence type="ECO:0000256" key="2">
    <source>
        <dbReference type="ARBA" id="ARBA00023004"/>
    </source>
</evidence>
<organism evidence="9 11">
    <name type="scientific">Legionella feeleii</name>
    <dbReference type="NCBI Taxonomy" id="453"/>
    <lineage>
        <taxon>Bacteria</taxon>
        <taxon>Pseudomonadati</taxon>
        <taxon>Pseudomonadota</taxon>
        <taxon>Gammaproteobacteria</taxon>
        <taxon>Legionellales</taxon>
        <taxon>Legionellaceae</taxon>
        <taxon>Legionella</taxon>
    </lineage>
</organism>
<keyword evidence="7" id="KW-0963">Cytoplasm</keyword>
<keyword evidence="2 7" id="KW-0408">Iron</keyword>
<dbReference type="EMBL" id="UASS01000008">
    <property type="protein sequence ID" value="SPX60265.1"/>
    <property type="molecule type" value="Genomic_DNA"/>
</dbReference>
<evidence type="ECO:0000313" key="10">
    <source>
        <dbReference type="EMBL" id="SPX60265.1"/>
    </source>
</evidence>
<gene>
    <name evidence="7 10" type="primary">hemH</name>
    <name evidence="9" type="ORF">Lfee_2337</name>
    <name evidence="10" type="ORF">NCTC12022_00981</name>
</gene>
<keyword evidence="11" id="KW-1185">Reference proteome</keyword>
<evidence type="ECO:0000313" key="9">
    <source>
        <dbReference type="EMBL" id="KTC95975.1"/>
    </source>
</evidence>
<dbReference type="CDD" id="cd03411">
    <property type="entry name" value="Ferrochelatase_N"/>
    <property type="match status" value="1"/>
</dbReference>
<comment type="catalytic activity">
    <reaction evidence="6">
        <text>Fe-coproporphyrin III + 2 H(+) = coproporphyrin III + Fe(2+)</text>
        <dbReference type="Rhea" id="RHEA:49572"/>
        <dbReference type="ChEBI" id="CHEBI:15378"/>
        <dbReference type="ChEBI" id="CHEBI:29033"/>
        <dbReference type="ChEBI" id="CHEBI:68438"/>
        <dbReference type="ChEBI" id="CHEBI:131725"/>
        <dbReference type="EC" id="4.99.1.9"/>
    </reaction>
    <physiologicalReaction direction="right-to-left" evidence="6">
        <dbReference type="Rhea" id="RHEA:49574"/>
    </physiologicalReaction>
</comment>
<dbReference type="GO" id="GO:0006783">
    <property type="term" value="P:heme biosynthetic process"/>
    <property type="evidence" value="ECO:0007669"/>
    <property type="project" value="UniProtKB-UniRule"/>
</dbReference>
<dbReference type="PATRIC" id="fig|453.4.peg.2559"/>
<dbReference type="Pfam" id="PF00762">
    <property type="entry name" value="Ferrochelatase"/>
    <property type="match status" value="1"/>
</dbReference>
<dbReference type="NCBIfam" id="TIGR00109">
    <property type="entry name" value="hemH"/>
    <property type="match status" value="1"/>
</dbReference>
<evidence type="ECO:0000313" key="12">
    <source>
        <dbReference type="Proteomes" id="UP000251942"/>
    </source>
</evidence>
<dbReference type="EC" id="4.98.1.1" evidence="7"/>
<evidence type="ECO:0000313" key="11">
    <source>
        <dbReference type="Proteomes" id="UP000054698"/>
    </source>
</evidence>
<dbReference type="GO" id="GO:0004325">
    <property type="term" value="F:ferrochelatase activity"/>
    <property type="evidence" value="ECO:0007669"/>
    <property type="project" value="UniProtKB-UniRule"/>
</dbReference>
<keyword evidence="5 7" id="KW-0627">Porphyrin biosynthesis</keyword>
<dbReference type="STRING" id="453.Lfee_2337"/>
<name>A0A0W0TK14_9GAMM</name>
<dbReference type="InterPro" id="IPR033659">
    <property type="entry name" value="Ferrochelatase_N"/>
</dbReference>
<proteinExistence type="inferred from homology"/>
<keyword evidence="7" id="KW-0479">Metal-binding</keyword>
<evidence type="ECO:0000256" key="3">
    <source>
        <dbReference type="ARBA" id="ARBA00023133"/>
    </source>
</evidence>
<dbReference type="CDD" id="cd00419">
    <property type="entry name" value="Ferrochelatase_C"/>
    <property type="match status" value="1"/>
</dbReference>
<evidence type="ECO:0000256" key="8">
    <source>
        <dbReference type="RuleBase" id="RU004185"/>
    </source>
</evidence>
<evidence type="ECO:0000256" key="1">
    <source>
        <dbReference type="ARBA" id="ARBA00007718"/>
    </source>
</evidence>
<dbReference type="HAMAP" id="MF_00323">
    <property type="entry name" value="Ferrochelatase"/>
    <property type="match status" value="1"/>
</dbReference>
<evidence type="ECO:0000256" key="4">
    <source>
        <dbReference type="ARBA" id="ARBA00023239"/>
    </source>
</evidence>
<dbReference type="GO" id="GO:0005737">
    <property type="term" value="C:cytoplasm"/>
    <property type="evidence" value="ECO:0007669"/>
    <property type="project" value="UniProtKB-SubCell"/>
</dbReference>
<dbReference type="EMBL" id="LNYB01000082">
    <property type="protein sequence ID" value="KTC95975.1"/>
    <property type="molecule type" value="Genomic_DNA"/>
</dbReference>
<dbReference type="Proteomes" id="UP000054698">
    <property type="component" value="Unassembled WGS sequence"/>
</dbReference>
<dbReference type="UniPathway" id="UPA00252">
    <property type="reaction ID" value="UER00325"/>
</dbReference>
<evidence type="ECO:0000256" key="7">
    <source>
        <dbReference type="HAMAP-Rule" id="MF_00323"/>
    </source>
</evidence>
<feature type="binding site" evidence="7">
    <location>
        <position position="200"/>
    </location>
    <ligand>
        <name>Fe(2+)</name>
        <dbReference type="ChEBI" id="CHEBI:29033"/>
    </ligand>
</feature>
<comment type="pathway">
    <text evidence="7">Porphyrin-containing compound metabolism; protoheme biosynthesis; protoheme from protoporphyrin-IX: step 1/1.</text>
</comment>
<reference evidence="10 12" key="2">
    <citation type="submission" date="2018-06" db="EMBL/GenBank/DDBJ databases">
        <authorList>
            <consortium name="Pathogen Informatics"/>
            <person name="Doyle S."/>
        </authorList>
    </citation>
    <scope>NUCLEOTIDE SEQUENCE [LARGE SCALE GENOMIC DNA]</scope>
    <source>
        <strain evidence="10 12">NCTC12022</strain>
    </source>
</reference>
<dbReference type="GO" id="GO:0046872">
    <property type="term" value="F:metal ion binding"/>
    <property type="evidence" value="ECO:0007669"/>
    <property type="project" value="UniProtKB-KW"/>
</dbReference>
<dbReference type="InterPro" id="IPR001015">
    <property type="entry name" value="Ferrochelatase"/>
</dbReference>
<keyword evidence="3 7" id="KW-0350">Heme biosynthesis</keyword>
<comment type="subcellular location">
    <subcellularLocation>
        <location evidence="7">Cytoplasm</location>
    </subcellularLocation>
</comment>
<dbReference type="AlphaFoldDB" id="A0A0W0TK14"/>